<feature type="transmembrane region" description="Helical" evidence="1">
    <location>
        <begin position="61"/>
        <end position="81"/>
    </location>
</feature>
<evidence type="ECO:0000313" key="2">
    <source>
        <dbReference type="EMBL" id="VDO98423.1"/>
    </source>
</evidence>
<dbReference type="AlphaFoldDB" id="A0A183FZC0"/>
<keyword evidence="3" id="KW-1185">Reference proteome</keyword>
<dbReference type="WBParaSite" id="HPBE_0001407801-mRNA-1">
    <property type="protein sequence ID" value="HPBE_0001407801-mRNA-1"/>
    <property type="gene ID" value="HPBE_0001407801"/>
</dbReference>
<dbReference type="EMBL" id="UZAH01028195">
    <property type="protein sequence ID" value="VDO98423.1"/>
    <property type="molecule type" value="Genomic_DNA"/>
</dbReference>
<evidence type="ECO:0000313" key="4">
    <source>
        <dbReference type="WBParaSite" id="HPBE_0001407801-mRNA-1"/>
    </source>
</evidence>
<evidence type="ECO:0000256" key="1">
    <source>
        <dbReference type="SAM" id="Phobius"/>
    </source>
</evidence>
<evidence type="ECO:0000313" key="3">
    <source>
        <dbReference type="Proteomes" id="UP000050761"/>
    </source>
</evidence>
<sequence>MLTVFKVIAFSIHTVLQTFDKRFTCGTQVFQFSFMCALQFASSACFYVLPPLMPNNDLAFHLPMIISTLNTLTNPCVMMIFQHKVRTTYWLMIKRRSIAVTAPTSVVRVSRPSKHTA</sequence>
<dbReference type="OrthoDB" id="5864246at2759"/>
<proteinExistence type="predicted"/>
<accession>A0A3P8B1V5</accession>
<keyword evidence="1" id="KW-0472">Membrane</keyword>
<accession>A0A183FZC0</accession>
<organism evidence="3 4">
    <name type="scientific">Heligmosomoides polygyrus</name>
    <name type="common">Parasitic roundworm</name>
    <dbReference type="NCBI Taxonomy" id="6339"/>
    <lineage>
        <taxon>Eukaryota</taxon>
        <taxon>Metazoa</taxon>
        <taxon>Ecdysozoa</taxon>
        <taxon>Nematoda</taxon>
        <taxon>Chromadorea</taxon>
        <taxon>Rhabditida</taxon>
        <taxon>Rhabditina</taxon>
        <taxon>Rhabditomorpha</taxon>
        <taxon>Strongyloidea</taxon>
        <taxon>Heligmosomidae</taxon>
        <taxon>Heligmosomoides</taxon>
    </lineage>
</organism>
<dbReference type="Proteomes" id="UP000050761">
    <property type="component" value="Unassembled WGS sequence"/>
</dbReference>
<reference evidence="2 3" key="1">
    <citation type="submission" date="2018-11" db="EMBL/GenBank/DDBJ databases">
        <authorList>
            <consortium name="Pathogen Informatics"/>
        </authorList>
    </citation>
    <scope>NUCLEOTIDE SEQUENCE [LARGE SCALE GENOMIC DNA]</scope>
</reference>
<reference evidence="4" key="2">
    <citation type="submission" date="2019-09" db="UniProtKB">
        <authorList>
            <consortium name="WormBaseParasite"/>
        </authorList>
    </citation>
    <scope>IDENTIFICATION</scope>
</reference>
<keyword evidence="1" id="KW-0812">Transmembrane</keyword>
<protein>
    <submittedName>
        <fullName evidence="4">7TM_GPCR_Srx domain-containing protein</fullName>
    </submittedName>
</protein>
<name>A0A183FZC0_HELPZ</name>
<gene>
    <name evidence="2" type="ORF">HPBE_LOCUS14079</name>
</gene>
<keyword evidence="1" id="KW-1133">Transmembrane helix</keyword>
<feature type="transmembrane region" description="Helical" evidence="1">
    <location>
        <begin position="29"/>
        <end position="49"/>
    </location>
</feature>